<organism evidence="3 4">
    <name type="scientific">Solanum tuberosum</name>
    <name type="common">Potato</name>
    <dbReference type="NCBI Taxonomy" id="4113"/>
    <lineage>
        <taxon>Eukaryota</taxon>
        <taxon>Viridiplantae</taxon>
        <taxon>Streptophyta</taxon>
        <taxon>Embryophyta</taxon>
        <taxon>Tracheophyta</taxon>
        <taxon>Spermatophyta</taxon>
        <taxon>Magnoliopsida</taxon>
        <taxon>eudicotyledons</taxon>
        <taxon>Gunneridae</taxon>
        <taxon>Pentapetalae</taxon>
        <taxon>asterids</taxon>
        <taxon>lamiids</taxon>
        <taxon>Solanales</taxon>
        <taxon>Solanaceae</taxon>
        <taxon>Solanoideae</taxon>
        <taxon>Solaneae</taxon>
        <taxon>Solanum</taxon>
    </lineage>
</organism>
<keyword evidence="2" id="KW-1133">Transmembrane helix</keyword>
<proteinExistence type="predicted"/>
<dbReference type="AlphaFoldDB" id="M1DAE5"/>
<dbReference type="EnsemblPlants" id="PGSC0003DMT400085848">
    <property type="protein sequence ID" value="PGSC0003DMT400085848"/>
    <property type="gene ID" value="PGSC0003DMG400035419"/>
</dbReference>
<dbReference type="HOGENOM" id="CLU_1542765_0_0_1"/>
<dbReference type="InParanoid" id="M1DAE5"/>
<protein>
    <submittedName>
        <fullName evidence="3">Uncharacterized protein</fullName>
    </submittedName>
</protein>
<evidence type="ECO:0000256" key="1">
    <source>
        <dbReference type="SAM" id="MobiDB-lite"/>
    </source>
</evidence>
<keyword evidence="4" id="KW-1185">Reference proteome</keyword>
<evidence type="ECO:0000313" key="4">
    <source>
        <dbReference type="Proteomes" id="UP000011115"/>
    </source>
</evidence>
<dbReference type="PaxDb" id="4113-PGSC0003DMT400085848"/>
<dbReference type="Gramene" id="PGSC0003DMT400085848">
    <property type="protein sequence ID" value="PGSC0003DMT400085848"/>
    <property type="gene ID" value="PGSC0003DMG400035419"/>
</dbReference>
<feature type="transmembrane region" description="Helical" evidence="2">
    <location>
        <begin position="153"/>
        <end position="173"/>
    </location>
</feature>
<accession>M1DAE5</accession>
<evidence type="ECO:0000256" key="2">
    <source>
        <dbReference type="SAM" id="Phobius"/>
    </source>
</evidence>
<sequence length="174" mass="18711">MRHMMIYDVEVFAGECYDAEVFDGSEPGPVWFSSSHDRLGLLKDLRVFSSVTCTRDNQMPRTRASVSSYRGEAVPKDVIETPIRGRGRARARVHARGVTLVRGRAHGAVPARGKAREASPEPPVEVGEDQVPPKFGAPSFYETVLRMLGGQPLVGPAAAVGALIASVVILTAAN</sequence>
<feature type="region of interest" description="Disordered" evidence="1">
    <location>
        <begin position="109"/>
        <end position="131"/>
    </location>
</feature>
<reference evidence="3" key="2">
    <citation type="submission" date="2015-06" db="UniProtKB">
        <authorList>
            <consortium name="EnsemblPlants"/>
        </authorList>
    </citation>
    <scope>IDENTIFICATION</scope>
    <source>
        <strain evidence="3">DM1-3 516 R44</strain>
    </source>
</reference>
<evidence type="ECO:0000313" key="3">
    <source>
        <dbReference type="EnsemblPlants" id="PGSC0003DMT400085848"/>
    </source>
</evidence>
<reference evidence="4" key="1">
    <citation type="journal article" date="2011" name="Nature">
        <title>Genome sequence and analysis of the tuber crop potato.</title>
        <authorList>
            <consortium name="The Potato Genome Sequencing Consortium"/>
        </authorList>
    </citation>
    <scope>NUCLEOTIDE SEQUENCE [LARGE SCALE GENOMIC DNA]</scope>
    <source>
        <strain evidence="4">cv. DM1-3 516 R44</strain>
    </source>
</reference>
<keyword evidence="2" id="KW-0472">Membrane</keyword>
<name>M1DAE5_SOLTU</name>
<keyword evidence="2" id="KW-0812">Transmembrane</keyword>
<dbReference type="Proteomes" id="UP000011115">
    <property type="component" value="Unassembled WGS sequence"/>
</dbReference>